<gene>
    <name evidence="1" type="ORF">M9H77_27602</name>
</gene>
<dbReference type="EMBL" id="CM044706">
    <property type="protein sequence ID" value="KAI5658809.1"/>
    <property type="molecule type" value="Genomic_DNA"/>
</dbReference>
<proteinExistence type="predicted"/>
<dbReference type="Proteomes" id="UP001060085">
    <property type="component" value="Linkage Group LG06"/>
</dbReference>
<sequence>MATLQKEGSDRGRGGTGRSAGDGSSCGSSISIDDAVSADLLHNILSRLPASSFASAACVNHSWNTICSRIISSPKLSSALSLSLSLSEAVNEVFEKVLSTPIRPQFAIVYVGPNFYPEAHTLITKRLGAGIPVITCSTDGIIGRDALTDEFKEVMWETTEDESDEYGFGILLTVGYLPGVKANLIPMSARDQELRGPFSDEFVMDIREYTSSVSGSASPSGIILFGDLKVDMKPVLQKLDFAFPSGTIIVGERGGQYSYRSNWQRRTRKREYIVPAVALVFAKDRNKPPGIGDTQFHVAMSTGVRPVGPKYKAASVKEKRNVLSTWLSARREGDNENLDGETLLDNVYNQTGGLTGNTAMYIGVRKRRKCSIGSEKVRWQTFLEFHQVFGGDEEYLYVNEVGIKTGDPFQFYVSDSGIAMSSCNNISEKFRCLKEDMEKKVDQQSNLQETVFGGFIFACSGRGEFFFGRPDVDSSPFLENFPGVTLAGTFCNGEIKRGDIEEYGEEEDEEAQGVAECCFLHMFSTVYLLFSYIPAQA</sequence>
<comment type="caution">
    <text evidence="1">The sequence shown here is derived from an EMBL/GenBank/DDBJ whole genome shotgun (WGS) entry which is preliminary data.</text>
</comment>
<accession>A0ACC0ADC2</accession>
<reference evidence="2" key="1">
    <citation type="journal article" date="2023" name="Nat. Plants">
        <title>Single-cell RNA sequencing provides a high-resolution roadmap for understanding the multicellular compartmentation of specialized metabolism.</title>
        <authorList>
            <person name="Sun S."/>
            <person name="Shen X."/>
            <person name="Li Y."/>
            <person name="Li Y."/>
            <person name="Wang S."/>
            <person name="Li R."/>
            <person name="Zhang H."/>
            <person name="Shen G."/>
            <person name="Guo B."/>
            <person name="Wei J."/>
            <person name="Xu J."/>
            <person name="St-Pierre B."/>
            <person name="Chen S."/>
            <person name="Sun C."/>
        </authorList>
    </citation>
    <scope>NUCLEOTIDE SEQUENCE [LARGE SCALE GENOMIC DNA]</scope>
</reference>
<evidence type="ECO:0000313" key="2">
    <source>
        <dbReference type="Proteomes" id="UP001060085"/>
    </source>
</evidence>
<organism evidence="1 2">
    <name type="scientific">Catharanthus roseus</name>
    <name type="common">Madagascar periwinkle</name>
    <name type="synonym">Vinca rosea</name>
    <dbReference type="NCBI Taxonomy" id="4058"/>
    <lineage>
        <taxon>Eukaryota</taxon>
        <taxon>Viridiplantae</taxon>
        <taxon>Streptophyta</taxon>
        <taxon>Embryophyta</taxon>
        <taxon>Tracheophyta</taxon>
        <taxon>Spermatophyta</taxon>
        <taxon>Magnoliopsida</taxon>
        <taxon>eudicotyledons</taxon>
        <taxon>Gunneridae</taxon>
        <taxon>Pentapetalae</taxon>
        <taxon>asterids</taxon>
        <taxon>lamiids</taxon>
        <taxon>Gentianales</taxon>
        <taxon>Apocynaceae</taxon>
        <taxon>Rauvolfioideae</taxon>
        <taxon>Vinceae</taxon>
        <taxon>Catharanthinae</taxon>
        <taxon>Catharanthus</taxon>
    </lineage>
</organism>
<protein>
    <submittedName>
        <fullName evidence="1">Uncharacterized protein</fullName>
    </submittedName>
</protein>
<name>A0ACC0ADC2_CATRO</name>
<keyword evidence="2" id="KW-1185">Reference proteome</keyword>
<evidence type="ECO:0000313" key="1">
    <source>
        <dbReference type="EMBL" id="KAI5658809.1"/>
    </source>
</evidence>